<dbReference type="InterPro" id="IPR047655">
    <property type="entry name" value="Transpos_IS630-like"/>
</dbReference>
<sequence>MDYRWKRFRKWIKPLQNKEAYEQKVKRLHALLYLAQTGSIDLYFGDESGFCLTPCVPYGWIKKGEYAPILSQRSTRINVFGLLSTNNELLTYQKSGSLNADFIIECVEAFSTSISKFTVIVLDNASWHTCGLWEVKKEEWEQKGLYIFLLPKYSPHLNRIERFWKQVKYHWLKAEDYLSVEALKEALYTIFSGLGTYFKLDFKKLEVDENIILNCV</sequence>
<dbReference type="KEGG" id="rhoz:GXP67_36290"/>
<evidence type="ECO:0000313" key="4">
    <source>
        <dbReference type="Proteomes" id="UP000480178"/>
    </source>
</evidence>
<dbReference type="NCBIfam" id="NF033545">
    <property type="entry name" value="transpos_IS630"/>
    <property type="match status" value="1"/>
</dbReference>
<dbReference type="Pfam" id="PF13358">
    <property type="entry name" value="DDE_3"/>
    <property type="match status" value="1"/>
</dbReference>
<proteinExistence type="predicted"/>
<gene>
    <name evidence="2" type="ORF">GXP67_24895</name>
    <name evidence="3" type="ORF">GXP67_36290</name>
</gene>
<dbReference type="Proteomes" id="UP000480178">
    <property type="component" value="Chromosome"/>
</dbReference>
<evidence type="ECO:0000313" key="2">
    <source>
        <dbReference type="EMBL" id="QHT72157.1"/>
    </source>
</evidence>
<name>A0A6C0GVK2_9BACT</name>
<dbReference type="InterPro" id="IPR036397">
    <property type="entry name" value="RNaseH_sf"/>
</dbReference>
<feature type="domain" description="Tc1-like transposase DDE" evidence="1">
    <location>
        <begin position="41"/>
        <end position="184"/>
    </location>
</feature>
<organism evidence="3 4">
    <name type="scientific">Rhodocytophaga rosea</name>
    <dbReference type="NCBI Taxonomy" id="2704465"/>
    <lineage>
        <taxon>Bacteria</taxon>
        <taxon>Pseudomonadati</taxon>
        <taxon>Bacteroidota</taxon>
        <taxon>Cytophagia</taxon>
        <taxon>Cytophagales</taxon>
        <taxon>Rhodocytophagaceae</taxon>
        <taxon>Rhodocytophaga</taxon>
    </lineage>
</organism>
<reference evidence="3 4" key="1">
    <citation type="submission" date="2020-01" db="EMBL/GenBank/DDBJ databases">
        <authorList>
            <person name="Kim M.K."/>
        </authorList>
    </citation>
    <scope>NUCLEOTIDE SEQUENCE [LARGE SCALE GENOMIC DNA]</scope>
    <source>
        <strain evidence="3 4">172606-1</strain>
    </source>
</reference>
<dbReference type="GO" id="GO:0003676">
    <property type="term" value="F:nucleic acid binding"/>
    <property type="evidence" value="ECO:0007669"/>
    <property type="project" value="InterPro"/>
</dbReference>
<protein>
    <submittedName>
        <fullName evidence="3">IS630 family transposase</fullName>
    </submittedName>
</protein>
<dbReference type="EMBL" id="CP048222">
    <property type="protein sequence ID" value="QHT72281.1"/>
    <property type="molecule type" value="Genomic_DNA"/>
</dbReference>
<evidence type="ECO:0000259" key="1">
    <source>
        <dbReference type="Pfam" id="PF13358"/>
    </source>
</evidence>
<dbReference type="EMBL" id="CP048222">
    <property type="protein sequence ID" value="QHT72157.1"/>
    <property type="molecule type" value="Genomic_DNA"/>
</dbReference>
<dbReference type="Gene3D" id="3.30.420.10">
    <property type="entry name" value="Ribonuclease H-like superfamily/Ribonuclease H"/>
    <property type="match status" value="1"/>
</dbReference>
<keyword evidence="4" id="KW-1185">Reference proteome</keyword>
<dbReference type="AlphaFoldDB" id="A0A6C0GVK2"/>
<accession>A0A6C0GVK2</accession>
<evidence type="ECO:0000313" key="3">
    <source>
        <dbReference type="EMBL" id="QHT72281.1"/>
    </source>
</evidence>
<dbReference type="KEGG" id="rhoz:GXP67_24895"/>
<dbReference type="InterPro" id="IPR038717">
    <property type="entry name" value="Tc1-like_DDE_dom"/>
</dbReference>